<accession>A0A645ARD7</accession>
<organism evidence="1">
    <name type="scientific">bioreactor metagenome</name>
    <dbReference type="NCBI Taxonomy" id="1076179"/>
    <lineage>
        <taxon>unclassified sequences</taxon>
        <taxon>metagenomes</taxon>
        <taxon>ecological metagenomes</taxon>
    </lineage>
</organism>
<dbReference type="InterPro" id="IPR037010">
    <property type="entry name" value="VitB12-dep_Met_synth_activ_sf"/>
</dbReference>
<evidence type="ECO:0000313" key="1">
    <source>
        <dbReference type="EMBL" id="MPM53423.1"/>
    </source>
</evidence>
<dbReference type="AlphaFoldDB" id="A0A645ARD7"/>
<comment type="caution">
    <text evidence="1">The sequence shown here is derived from an EMBL/GenBank/DDBJ whole genome shotgun (WGS) entry which is preliminary data.</text>
</comment>
<sequence>MSEGQIIRVAEYAPDDIDISIKHVYRYMGLGGSKPDDALEALTKKSISEFKSAVNYKACYLVTKIIGTDEGVDFGVFFAQSKSLAKNLKNCDKAVLFAATTGAKTEFQRKRAAVTSPSQALVLDAVGTAAIESFCDRLCDMWAAEFEDCFLRPRFSPGYGDLSLKMQKPLLSYLDSSRKAGIVLTDSLLMIPQKSVSAIVGIGKTGCTLKTHDCTLCEKLDCEFRL</sequence>
<dbReference type="Gene3D" id="3.40.109.40">
    <property type="match status" value="1"/>
</dbReference>
<proteinExistence type="predicted"/>
<dbReference type="EMBL" id="VSSQ01014328">
    <property type="protein sequence ID" value="MPM53423.1"/>
    <property type="molecule type" value="Genomic_DNA"/>
</dbReference>
<dbReference type="GO" id="GO:0008705">
    <property type="term" value="F:methionine synthase activity"/>
    <property type="evidence" value="ECO:0007669"/>
    <property type="project" value="InterPro"/>
</dbReference>
<protein>
    <submittedName>
        <fullName evidence="1">Uncharacterized protein</fullName>
    </submittedName>
</protein>
<name>A0A645ARD7_9ZZZZ</name>
<dbReference type="SUPFAM" id="SSF56507">
    <property type="entry name" value="Methionine synthase activation domain-like"/>
    <property type="match status" value="1"/>
</dbReference>
<reference evidence="1" key="1">
    <citation type="submission" date="2019-08" db="EMBL/GenBank/DDBJ databases">
        <authorList>
            <person name="Kucharzyk K."/>
            <person name="Murdoch R.W."/>
            <person name="Higgins S."/>
            <person name="Loffler F."/>
        </authorList>
    </citation>
    <scope>NUCLEOTIDE SEQUENCE</scope>
</reference>
<gene>
    <name evidence="1" type="ORF">SDC9_100191</name>
</gene>